<dbReference type="GO" id="GO:0005506">
    <property type="term" value="F:iron ion binding"/>
    <property type="evidence" value="ECO:0007669"/>
    <property type="project" value="InterPro"/>
</dbReference>
<dbReference type="RefSeq" id="WP_010027259.1">
    <property type="nucleotide sequence ID" value="NZ_AFVQ02000054.1"/>
</dbReference>
<dbReference type="SUPFAM" id="SSF55961">
    <property type="entry name" value="Bet v1-like"/>
    <property type="match status" value="1"/>
</dbReference>
<dbReference type="InterPro" id="IPR050584">
    <property type="entry name" value="Cholesterol_7-desaturase"/>
</dbReference>
<name>A0A0U1QQM0_9BACL</name>
<dbReference type="OrthoDB" id="9800776at2"/>
<keyword evidence="1" id="KW-0001">2Fe-2S</keyword>
<comment type="caution">
    <text evidence="7">The sequence shown here is derived from an EMBL/GenBank/DDBJ whole genome shotgun (WGS) entry which is preliminary data.</text>
</comment>
<proteinExistence type="predicted"/>
<evidence type="ECO:0000259" key="6">
    <source>
        <dbReference type="PROSITE" id="PS51296"/>
    </source>
</evidence>
<dbReference type="GO" id="GO:0051537">
    <property type="term" value="F:2 iron, 2 sulfur cluster binding"/>
    <property type="evidence" value="ECO:0007669"/>
    <property type="project" value="UniProtKB-KW"/>
</dbReference>
<keyword evidence="5" id="KW-0411">Iron-sulfur</keyword>
<keyword evidence="4" id="KW-0408">Iron</keyword>
<dbReference type="PROSITE" id="PS00570">
    <property type="entry name" value="RING_HYDROXYL_ALPHA"/>
    <property type="match status" value="1"/>
</dbReference>
<dbReference type="InterPro" id="IPR044043">
    <property type="entry name" value="VanA_C_cat"/>
</dbReference>
<dbReference type="STRING" id="1069536.SINU_04550"/>
<dbReference type="InterPro" id="IPR015881">
    <property type="entry name" value="ARHD_Rieske_2Fe_2S"/>
</dbReference>
<dbReference type="Gene3D" id="2.102.10.10">
    <property type="entry name" value="Rieske [2Fe-2S] iron-sulphur domain"/>
    <property type="match status" value="1"/>
</dbReference>
<protein>
    <submittedName>
        <fullName evidence="7">Rieske (2Fe-2S) protein</fullName>
    </submittedName>
</protein>
<evidence type="ECO:0000256" key="1">
    <source>
        <dbReference type="ARBA" id="ARBA00022714"/>
    </source>
</evidence>
<dbReference type="Proteomes" id="UP000035553">
    <property type="component" value="Unassembled WGS sequence"/>
</dbReference>
<evidence type="ECO:0000256" key="5">
    <source>
        <dbReference type="ARBA" id="ARBA00023014"/>
    </source>
</evidence>
<dbReference type="GO" id="GO:0016705">
    <property type="term" value="F:oxidoreductase activity, acting on paired donors, with incorporation or reduction of molecular oxygen"/>
    <property type="evidence" value="ECO:0007669"/>
    <property type="project" value="UniProtKB-ARBA"/>
</dbReference>
<evidence type="ECO:0000313" key="8">
    <source>
        <dbReference type="Proteomes" id="UP000035553"/>
    </source>
</evidence>
<gene>
    <name evidence="7" type="ORF">SINU_04550</name>
</gene>
<dbReference type="InterPro" id="IPR036922">
    <property type="entry name" value="Rieske_2Fe-2S_sf"/>
</dbReference>
<sequence length="346" mass="38768">MTATNIKRKTPYPTDCTFTPQDWNVLINYWYPVAESAQVSDQPLAVTLLDVALVVYRAKGKAVVARDLCIHRGTPLSMGWVEDDNIVCPYHGFSYSADGQCVSIPAHPEAKISPRLCLTVYPVVERYGLVWTTLAGESDHVPPFPIWGNEDYSSFLAPTIDINGSAGRQIEGFVDVAHFAWVHTATFADRNNAFVPSYKVSRTPQGIHTDYLSTVSNYPKGMADPSPAAFKWLREYDIYPPLCARLIVHFPEGKQLWILNAASPISARKTRLFCPIAQNFDKTLSVEDACAFNLKIFNEDREMVENQKPEELPLDLRAEAHIMADKTSIAYRKLLKEMGLGKSYTS</sequence>
<dbReference type="Pfam" id="PF00355">
    <property type="entry name" value="Rieske"/>
    <property type="match status" value="1"/>
</dbReference>
<dbReference type="PANTHER" id="PTHR21266:SF57">
    <property type="entry name" value="3-CHLOROBENZOATE-3,4-DIOXYGENASE"/>
    <property type="match status" value="1"/>
</dbReference>
<organism evidence="7 8">
    <name type="scientific">Sporolactobacillus inulinus CASD</name>
    <dbReference type="NCBI Taxonomy" id="1069536"/>
    <lineage>
        <taxon>Bacteria</taxon>
        <taxon>Bacillati</taxon>
        <taxon>Bacillota</taxon>
        <taxon>Bacilli</taxon>
        <taxon>Bacillales</taxon>
        <taxon>Sporolactobacillaceae</taxon>
        <taxon>Sporolactobacillus</taxon>
    </lineage>
</organism>
<dbReference type="SUPFAM" id="SSF50022">
    <property type="entry name" value="ISP domain"/>
    <property type="match status" value="1"/>
</dbReference>
<reference evidence="7 8" key="1">
    <citation type="journal article" date="2011" name="J. Bacteriol.">
        <title>Draft genome sequence of Sporolactobacillus inulinus strain CASD, an efficient D-lactic acid-producing bacterium with high-concentration lactate tolerance capability.</title>
        <authorList>
            <person name="Yu B."/>
            <person name="Su F."/>
            <person name="Wang L."/>
            <person name="Xu K."/>
            <person name="Zhao B."/>
            <person name="Xu P."/>
        </authorList>
    </citation>
    <scope>NUCLEOTIDE SEQUENCE [LARGE SCALE GENOMIC DNA]</scope>
    <source>
        <strain evidence="7 8">CASD</strain>
    </source>
</reference>
<accession>A0A0U1QQM0</accession>
<dbReference type="Pfam" id="PF19112">
    <property type="entry name" value="VanA_C"/>
    <property type="match status" value="1"/>
</dbReference>
<dbReference type="InterPro" id="IPR017941">
    <property type="entry name" value="Rieske_2Fe-2S"/>
</dbReference>
<evidence type="ECO:0000256" key="3">
    <source>
        <dbReference type="ARBA" id="ARBA00023002"/>
    </source>
</evidence>
<dbReference type="EMBL" id="AFVQ02000054">
    <property type="protein sequence ID" value="KLI03090.1"/>
    <property type="molecule type" value="Genomic_DNA"/>
</dbReference>
<dbReference type="PANTHER" id="PTHR21266">
    <property type="entry name" value="IRON-SULFUR DOMAIN CONTAINING PROTEIN"/>
    <property type="match status" value="1"/>
</dbReference>
<keyword evidence="3" id="KW-0560">Oxidoreductase</keyword>
<feature type="domain" description="Rieske" evidence="6">
    <location>
        <begin position="30"/>
        <end position="132"/>
    </location>
</feature>
<dbReference type="GO" id="GO:0004497">
    <property type="term" value="F:monooxygenase activity"/>
    <property type="evidence" value="ECO:0007669"/>
    <property type="project" value="UniProtKB-ARBA"/>
</dbReference>
<dbReference type="AlphaFoldDB" id="A0A0U1QQM0"/>
<evidence type="ECO:0000313" key="7">
    <source>
        <dbReference type="EMBL" id="KLI03090.1"/>
    </source>
</evidence>
<keyword evidence="2" id="KW-0479">Metal-binding</keyword>
<dbReference type="PROSITE" id="PS51296">
    <property type="entry name" value="RIESKE"/>
    <property type="match status" value="1"/>
</dbReference>
<evidence type="ECO:0000256" key="4">
    <source>
        <dbReference type="ARBA" id="ARBA00023004"/>
    </source>
</evidence>
<keyword evidence="8" id="KW-1185">Reference proteome</keyword>
<dbReference type="Gene3D" id="3.90.380.10">
    <property type="entry name" value="Naphthalene 1,2-dioxygenase Alpha Subunit, Chain A, domain 1"/>
    <property type="match status" value="1"/>
</dbReference>
<evidence type="ECO:0000256" key="2">
    <source>
        <dbReference type="ARBA" id="ARBA00022723"/>
    </source>
</evidence>